<gene>
    <name evidence="2" type="ORF">AWN90_03995</name>
    <name evidence="1" type="ORF">AWN90_07765</name>
    <name evidence="3" type="ORF">AWN90_19620</name>
</gene>
<dbReference type="AlphaFoldDB" id="A0A164JK92"/>
<organism evidence="2 4">
    <name type="scientific">Nocardia terpenica</name>
    <dbReference type="NCBI Taxonomy" id="455432"/>
    <lineage>
        <taxon>Bacteria</taxon>
        <taxon>Bacillati</taxon>
        <taxon>Actinomycetota</taxon>
        <taxon>Actinomycetes</taxon>
        <taxon>Mycobacteriales</taxon>
        <taxon>Nocardiaceae</taxon>
        <taxon>Nocardia</taxon>
    </lineage>
</organism>
<dbReference type="OrthoDB" id="4553672at2"/>
<name>A0A164JK92_9NOCA</name>
<evidence type="ECO:0008006" key="5">
    <source>
        <dbReference type="Google" id="ProtNLM"/>
    </source>
</evidence>
<evidence type="ECO:0000313" key="3">
    <source>
        <dbReference type="EMBL" id="KZM75854.1"/>
    </source>
</evidence>
<proteinExistence type="predicted"/>
<comment type="caution">
    <text evidence="2">The sequence shown here is derived from an EMBL/GenBank/DDBJ whole genome shotgun (WGS) entry which is preliminary data.</text>
</comment>
<protein>
    <recommendedName>
        <fullName evidence="5">Ribbon-helix-helix protein, CopG family</fullName>
    </recommendedName>
</protein>
<keyword evidence="4" id="KW-1185">Reference proteome</keyword>
<evidence type="ECO:0000313" key="4">
    <source>
        <dbReference type="Proteomes" id="UP000076512"/>
    </source>
</evidence>
<dbReference type="EMBL" id="LWGR01000019">
    <property type="protein sequence ID" value="KZM69717.1"/>
    <property type="molecule type" value="Genomic_DNA"/>
</dbReference>
<evidence type="ECO:0000313" key="1">
    <source>
        <dbReference type="EMBL" id="KZM69717.1"/>
    </source>
</evidence>
<accession>A0A164JK92</accession>
<dbReference type="EMBL" id="LWGR01000003">
    <property type="protein sequence ID" value="KZM75854.1"/>
    <property type="molecule type" value="Genomic_DNA"/>
</dbReference>
<reference evidence="2 4" key="1">
    <citation type="submission" date="2016-04" db="EMBL/GenBank/DDBJ databases">
        <authorList>
            <person name="Evans L.H."/>
            <person name="Alamgir A."/>
            <person name="Owens N."/>
            <person name="Weber N.D."/>
            <person name="Virtaneva K."/>
            <person name="Barbian K."/>
            <person name="Babar A."/>
            <person name="Rosenke K."/>
        </authorList>
    </citation>
    <scope>NUCLEOTIDE SEQUENCE [LARGE SCALE GENOMIC DNA]</scope>
    <source>
        <strain evidence="2 4">IFM 0406</strain>
    </source>
</reference>
<sequence length="108" mass="11502">MGAVEYARRVNAAADLLATGLSVAEVVVAVAARFDCSTRQARRYADHAVREGRVTVPGESVVFTVKLPAVLAGRVRDRARGSQITISALVAAALTEFLARGPGQLRRR</sequence>
<dbReference type="EMBL" id="LWGR01000015">
    <property type="protein sequence ID" value="KZM70485.1"/>
    <property type="molecule type" value="Genomic_DNA"/>
</dbReference>
<dbReference type="Proteomes" id="UP000076512">
    <property type="component" value="Unassembled WGS sequence"/>
</dbReference>
<evidence type="ECO:0000313" key="2">
    <source>
        <dbReference type="EMBL" id="KZM70485.1"/>
    </source>
</evidence>